<feature type="coiled-coil region" evidence="1">
    <location>
        <begin position="63"/>
        <end position="90"/>
    </location>
</feature>
<keyword evidence="3" id="KW-1185">Reference proteome</keyword>
<evidence type="ECO:0000313" key="3">
    <source>
        <dbReference type="Proteomes" id="UP000250369"/>
    </source>
</evidence>
<reference evidence="2 3" key="1">
    <citation type="journal article" date="2009" name="Int. J. Syst. Evol. Microbiol.">
        <title>Paenibacillus contaminans sp. nov., isolated from a contaminated laboratory plate.</title>
        <authorList>
            <person name="Chou J.H."/>
            <person name="Lee J.H."/>
            <person name="Lin M.C."/>
            <person name="Chang P.S."/>
            <person name="Arun A.B."/>
            <person name="Young C.C."/>
            <person name="Chen W.M."/>
        </authorList>
    </citation>
    <scope>NUCLEOTIDE SEQUENCE [LARGE SCALE GENOMIC DNA]</scope>
    <source>
        <strain evidence="2 3">CKOBP-6</strain>
    </source>
</reference>
<evidence type="ECO:0000313" key="2">
    <source>
        <dbReference type="EMBL" id="RAV19134.1"/>
    </source>
</evidence>
<evidence type="ECO:0000256" key="1">
    <source>
        <dbReference type="SAM" id="Coils"/>
    </source>
</evidence>
<sequence length="240" mass="27737">MNRNGRLQAAPRWIEQYTGKRWIRGYCNYFAVDVRCAIAELSLLGMKLNPEEVARVIAGEEERIRHRQKLKEKRKAKKEAELNMSAYDSDFHHAIIIGYTPGGFSYGITWEEYDSWKDDASPSANESCYIEYEYEFEDYGEDDRETNAEHSYEFAEPDFLRDVKPYDDPGDEESFGEEEFPLDWVAENFLYADCAASLDETDLQYLSVSEPPDELTVDSGDSCGDLNEWYCLLKATSASY</sequence>
<proteinExistence type="predicted"/>
<comment type="caution">
    <text evidence="2">The sequence shown here is derived from an EMBL/GenBank/DDBJ whole genome shotgun (WGS) entry which is preliminary data.</text>
</comment>
<name>A0A329MH18_9BACL</name>
<dbReference type="RefSeq" id="WP_113032953.1">
    <property type="nucleotide sequence ID" value="NZ_QMFB01000013.1"/>
</dbReference>
<keyword evidence="1" id="KW-0175">Coiled coil</keyword>
<dbReference type="OrthoDB" id="367880at2"/>
<dbReference type="AlphaFoldDB" id="A0A329MH18"/>
<gene>
    <name evidence="2" type="ORF">DQG23_21585</name>
</gene>
<dbReference type="EMBL" id="QMFB01000013">
    <property type="protein sequence ID" value="RAV19134.1"/>
    <property type="molecule type" value="Genomic_DNA"/>
</dbReference>
<accession>A0A329MH18</accession>
<protein>
    <submittedName>
        <fullName evidence="2">Uncharacterized protein</fullName>
    </submittedName>
</protein>
<dbReference type="Proteomes" id="UP000250369">
    <property type="component" value="Unassembled WGS sequence"/>
</dbReference>
<organism evidence="2 3">
    <name type="scientific">Paenibacillus contaminans</name>
    <dbReference type="NCBI Taxonomy" id="450362"/>
    <lineage>
        <taxon>Bacteria</taxon>
        <taxon>Bacillati</taxon>
        <taxon>Bacillota</taxon>
        <taxon>Bacilli</taxon>
        <taxon>Bacillales</taxon>
        <taxon>Paenibacillaceae</taxon>
        <taxon>Paenibacillus</taxon>
    </lineage>
</organism>